<dbReference type="InterPro" id="IPR036259">
    <property type="entry name" value="MFS_trans_sf"/>
</dbReference>
<evidence type="ECO:0000256" key="4">
    <source>
        <dbReference type="ARBA" id="ARBA00022856"/>
    </source>
</evidence>
<dbReference type="PROSITE" id="PS01023">
    <property type="entry name" value="PTR2_2"/>
    <property type="match status" value="1"/>
</dbReference>
<accession>B3RNC5</accession>
<keyword evidence="10" id="KW-1185">Reference proteome</keyword>
<dbReference type="InterPro" id="IPR018456">
    <property type="entry name" value="PTR2_symporter_CS"/>
</dbReference>
<evidence type="ECO:0000313" key="9">
    <source>
        <dbReference type="EMBL" id="EDV27429.1"/>
    </source>
</evidence>
<evidence type="ECO:0000256" key="3">
    <source>
        <dbReference type="ARBA" id="ARBA00022692"/>
    </source>
</evidence>
<keyword evidence="4" id="KW-0653">Protein transport</keyword>
<comment type="similarity">
    <text evidence="2 7">Belongs to the major facilitator superfamily. Proton-dependent oligopeptide transporter (POT/PTR) (TC 2.A.17) family.</text>
</comment>
<feature type="transmembrane region" description="Helical" evidence="8">
    <location>
        <begin position="293"/>
        <end position="317"/>
    </location>
</feature>
<keyword evidence="6 8" id="KW-0472">Membrane</keyword>
<dbReference type="PhylomeDB" id="B3RNC5"/>
<evidence type="ECO:0000256" key="7">
    <source>
        <dbReference type="RuleBase" id="RU003755"/>
    </source>
</evidence>
<comment type="subcellular location">
    <subcellularLocation>
        <location evidence="1 7">Membrane</location>
        <topology evidence="1 7">Multi-pass membrane protein</topology>
    </subcellularLocation>
</comment>
<dbReference type="Pfam" id="PF00854">
    <property type="entry name" value="PTR2"/>
    <property type="match status" value="1"/>
</dbReference>
<dbReference type="GeneID" id="6750478"/>
<dbReference type="Gene3D" id="1.20.1250.20">
    <property type="entry name" value="MFS general substrate transporter like domains"/>
    <property type="match status" value="1"/>
</dbReference>
<sequence length="475" mass="52036">ILLTELCERLTYYSVSANLVLFANTHLGFTNPEAASINFIFTGTGYAIPIISGYIADSFIGQYNTIFGSSLIYIVGSVALVLVAAPYDLPFSTSAQSAFYIGGLAFIAIGTGGIKSNVSPFGADQLKDSGPLLIQRFFSWFYFFINVGSLVSFTAVAYIQQNVSFFYGYMIPAISMALAIIIFISARSYYVVRSPKGSLLIDAVRMMWQGLRVKLCCRNAGARNGRITSIFDYAKQENGGSFESSQVEKIKPLGRVIPVFILIILYWTVYFQMQTTWFIQGESMNLKLGSFKLPAAALSSFDTVSVLVFIPIINYGVYPLYKKIFGRSLTQLQRIGIGMIFASLAMLAAGILEGYRLIDVHENPLPQVVAGSTFNASGNISVLAQIPQFALIGLSEVFTSITGLEYAYSEAPEELKGLIMGLYLLTSGLGSYLGSLIIVIVNAASRNPKVQNSEWIPKDINNGHLDYYCYFLAGM</sequence>
<dbReference type="OMA" id="YVLYAQM"/>
<evidence type="ECO:0008006" key="11">
    <source>
        <dbReference type="Google" id="ProtNLM"/>
    </source>
</evidence>
<dbReference type="RefSeq" id="XP_002109263.1">
    <property type="nucleotide sequence ID" value="XM_002109227.1"/>
</dbReference>
<dbReference type="KEGG" id="tad:TRIADDRAFT_12575"/>
<feature type="transmembrane region" description="Helical" evidence="8">
    <location>
        <begin position="63"/>
        <end position="85"/>
    </location>
</feature>
<dbReference type="eggNOG" id="KOG1237">
    <property type="taxonomic scope" value="Eukaryota"/>
</dbReference>
<evidence type="ECO:0000313" key="10">
    <source>
        <dbReference type="Proteomes" id="UP000009022"/>
    </source>
</evidence>
<dbReference type="OrthoDB" id="8904098at2759"/>
<dbReference type="GO" id="GO:0006857">
    <property type="term" value="P:oligopeptide transport"/>
    <property type="evidence" value="ECO:0007669"/>
    <property type="project" value="InterPro"/>
</dbReference>
<feature type="transmembrane region" description="Helical" evidence="8">
    <location>
        <begin position="165"/>
        <end position="186"/>
    </location>
</feature>
<reference evidence="9 10" key="1">
    <citation type="journal article" date="2008" name="Nature">
        <title>The Trichoplax genome and the nature of placozoans.</title>
        <authorList>
            <person name="Srivastava M."/>
            <person name="Begovic E."/>
            <person name="Chapman J."/>
            <person name="Putnam N.H."/>
            <person name="Hellsten U."/>
            <person name="Kawashima T."/>
            <person name="Kuo A."/>
            <person name="Mitros T."/>
            <person name="Salamov A."/>
            <person name="Carpenter M.L."/>
            <person name="Signorovitch A.Y."/>
            <person name="Moreno M.A."/>
            <person name="Kamm K."/>
            <person name="Grimwood J."/>
            <person name="Schmutz J."/>
            <person name="Shapiro H."/>
            <person name="Grigoriev I.V."/>
            <person name="Buss L.W."/>
            <person name="Schierwater B."/>
            <person name="Dellaporta S.L."/>
            <person name="Rokhsar D.S."/>
        </authorList>
    </citation>
    <scope>NUCLEOTIDE SEQUENCE [LARGE SCALE GENOMIC DNA]</scope>
    <source>
        <strain evidence="9 10">Grell-BS-1999</strain>
    </source>
</reference>
<dbReference type="GO" id="GO:0016020">
    <property type="term" value="C:membrane"/>
    <property type="evidence" value="ECO:0000318"/>
    <property type="project" value="GO_Central"/>
</dbReference>
<feature type="transmembrane region" description="Helical" evidence="8">
    <location>
        <begin position="253"/>
        <end position="273"/>
    </location>
</feature>
<evidence type="ECO:0000256" key="6">
    <source>
        <dbReference type="ARBA" id="ARBA00023136"/>
    </source>
</evidence>
<dbReference type="CTD" id="6750478"/>
<dbReference type="FunCoup" id="B3RNC5">
    <property type="interactions" value="1304"/>
</dbReference>
<feature type="transmembrane region" description="Helical" evidence="8">
    <location>
        <begin position="12"/>
        <end position="29"/>
    </location>
</feature>
<keyword evidence="7" id="KW-0813">Transport</keyword>
<dbReference type="InterPro" id="IPR000109">
    <property type="entry name" value="POT_fam"/>
</dbReference>
<dbReference type="GO" id="GO:0055085">
    <property type="term" value="P:transmembrane transport"/>
    <property type="evidence" value="ECO:0000318"/>
    <property type="project" value="GO_Central"/>
</dbReference>
<feature type="non-terminal residue" evidence="9">
    <location>
        <position position="1"/>
    </location>
</feature>
<proteinExistence type="inferred from homology"/>
<feature type="transmembrane region" description="Helical" evidence="8">
    <location>
        <begin position="97"/>
        <end position="116"/>
    </location>
</feature>
<dbReference type="PANTHER" id="PTHR11654">
    <property type="entry name" value="OLIGOPEPTIDE TRANSPORTER-RELATED"/>
    <property type="match status" value="1"/>
</dbReference>
<feature type="transmembrane region" description="Helical" evidence="8">
    <location>
        <begin position="337"/>
        <end position="358"/>
    </location>
</feature>
<evidence type="ECO:0000256" key="5">
    <source>
        <dbReference type="ARBA" id="ARBA00022989"/>
    </source>
</evidence>
<evidence type="ECO:0000256" key="8">
    <source>
        <dbReference type="SAM" id="Phobius"/>
    </source>
</evidence>
<dbReference type="Proteomes" id="UP000009022">
    <property type="component" value="Unassembled WGS sequence"/>
</dbReference>
<feature type="transmembrane region" description="Helical" evidence="8">
    <location>
        <begin position="137"/>
        <end position="159"/>
    </location>
</feature>
<evidence type="ECO:0000256" key="1">
    <source>
        <dbReference type="ARBA" id="ARBA00004141"/>
    </source>
</evidence>
<evidence type="ECO:0000256" key="2">
    <source>
        <dbReference type="ARBA" id="ARBA00005982"/>
    </source>
</evidence>
<dbReference type="SUPFAM" id="SSF103473">
    <property type="entry name" value="MFS general substrate transporter"/>
    <property type="match status" value="1"/>
</dbReference>
<organism evidence="9 10">
    <name type="scientific">Trichoplax adhaerens</name>
    <name type="common">Trichoplax reptans</name>
    <dbReference type="NCBI Taxonomy" id="10228"/>
    <lineage>
        <taxon>Eukaryota</taxon>
        <taxon>Metazoa</taxon>
        <taxon>Placozoa</taxon>
        <taxon>Uniplacotomia</taxon>
        <taxon>Trichoplacea</taxon>
        <taxon>Trichoplacidae</taxon>
        <taxon>Trichoplax</taxon>
    </lineage>
</organism>
<gene>
    <name evidence="9" type="ORF">TRIADDRAFT_12575</name>
</gene>
<keyword evidence="5 8" id="KW-1133">Transmembrane helix</keyword>
<feature type="transmembrane region" description="Helical" evidence="8">
    <location>
        <begin position="418"/>
        <end position="441"/>
    </location>
</feature>
<dbReference type="EMBL" id="DS985242">
    <property type="protein sequence ID" value="EDV27429.1"/>
    <property type="molecule type" value="Genomic_DNA"/>
</dbReference>
<feature type="transmembrane region" description="Helical" evidence="8">
    <location>
        <begin position="35"/>
        <end position="56"/>
    </location>
</feature>
<feature type="non-terminal residue" evidence="9">
    <location>
        <position position="475"/>
    </location>
</feature>
<dbReference type="AlphaFoldDB" id="B3RNC5"/>
<dbReference type="HOGENOM" id="CLU_009313_4_1_1"/>
<dbReference type="GO" id="GO:0022857">
    <property type="term" value="F:transmembrane transporter activity"/>
    <property type="evidence" value="ECO:0000318"/>
    <property type="project" value="GO_Central"/>
</dbReference>
<keyword evidence="3 7" id="KW-0812">Transmembrane</keyword>
<keyword evidence="4" id="KW-0571">Peptide transport</keyword>
<name>B3RNC5_TRIAD</name>
<dbReference type="InParanoid" id="B3RNC5"/>
<protein>
    <recommendedName>
        <fullName evidence="11">Major facilitator superfamily (MFS) profile domain-containing protein</fullName>
    </recommendedName>
</protein>